<organism evidence="7 13">
    <name type="scientific">Rotaria sordida</name>
    <dbReference type="NCBI Taxonomy" id="392033"/>
    <lineage>
        <taxon>Eukaryota</taxon>
        <taxon>Metazoa</taxon>
        <taxon>Spiralia</taxon>
        <taxon>Gnathifera</taxon>
        <taxon>Rotifera</taxon>
        <taxon>Eurotatoria</taxon>
        <taxon>Bdelloidea</taxon>
        <taxon>Philodinida</taxon>
        <taxon>Philodinidae</taxon>
        <taxon>Rotaria</taxon>
    </lineage>
</organism>
<gene>
    <name evidence="10" type="ORF">FNK824_LOCUS1681</name>
    <name evidence="11" type="ORF">JBS370_LOCUS14981</name>
    <name evidence="9" type="ORF">JXQ802_LOCUS44665</name>
    <name evidence="12" type="ORF">OTI717_LOCUS21048</name>
    <name evidence="7" type="ORF">PYM288_LOCUS29222</name>
    <name evidence="6" type="ORF">RFH988_LOCUS28734</name>
    <name evidence="8" type="ORF">SEV965_LOCUS26254</name>
</gene>
<evidence type="ECO:0000313" key="8">
    <source>
        <dbReference type="EMBL" id="CAF1300348.1"/>
    </source>
</evidence>
<evidence type="ECO:0000313" key="9">
    <source>
        <dbReference type="EMBL" id="CAF1564709.1"/>
    </source>
</evidence>
<dbReference type="Proteomes" id="UP000663854">
    <property type="component" value="Unassembled WGS sequence"/>
</dbReference>
<dbReference type="EMBL" id="CAJNOU010002205">
    <property type="protein sequence ID" value="CAF1300348.1"/>
    <property type="molecule type" value="Genomic_DNA"/>
</dbReference>
<evidence type="ECO:0000313" key="7">
    <source>
        <dbReference type="EMBL" id="CAF1287669.1"/>
    </source>
</evidence>
<dbReference type="EMBL" id="CAJNOO010002590">
    <property type="protein sequence ID" value="CAF1281663.1"/>
    <property type="molecule type" value="Genomic_DNA"/>
</dbReference>
<dbReference type="GO" id="GO:0006154">
    <property type="term" value="P:adenosine catabolic process"/>
    <property type="evidence" value="ECO:0007669"/>
    <property type="project" value="TreeGrafter"/>
</dbReference>
<dbReference type="OrthoDB" id="7202371at2759"/>
<dbReference type="SUPFAM" id="SSF51556">
    <property type="entry name" value="Metallo-dependent hydrolases"/>
    <property type="match status" value="1"/>
</dbReference>
<feature type="signal peptide" evidence="4">
    <location>
        <begin position="1"/>
        <end position="19"/>
    </location>
</feature>
<protein>
    <recommendedName>
        <fullName evidence="5">Adenosine deaminase domain-containing protein</fullName>
    </recommendedName>
</protein>
<evidence type="ECO:0000259" key="5">
    <source>
        <dbReference type="Pfam" id="PF00962"/>
    </source>
</evidence>
<dbReference type="EMBL" id="CAJOBE010000090">
    <property type="protein sequence ID" value="CAF3565657.1"/>
    <property type="molecule type" value="Genomic_DNA"/>
</dbReference>
<dbReference type="GO" id="GO:0046872">
    <property type="term" value="F:metal ion binding"/>
    <property type="evidence" value="ECO:0007669"/>
    <property type="project" value="UniProtKB-KW"/>
</dbReference>
<dbReference type="Proteomes" id="UP000663874">
    <property type="component" value="Unassembled WGS sequence"/>
</dbReference>
<evidence type="ECO:0000313" key="14">
    <source>
        <dbReference type="Proteomes" id="UP000663870"/>
    </source>
</evidence>
<name>A0A815D1Z0_9BILA</name>
<keyword evidence="3" id="KW-0378">Hydrolase</keyword>
<dbReference type="EMBL" id="CAJNOL010003493">
    <property type="protein sequence ID" value="CAF1564709.1"/>
    <property type="molecule type" value="Genomic_DNA"/>
</dbReference>
<evidence type="ECO:0000313" key="13">
    <source>
        <dbReference type="Proteomes" id="UP000663854"/>
    </source>
</evidence>
<accession>A0A815D1Z0</accession>
<dbReference type="Proteomes" id="UP000663870">
    <property type="component" value="Unassembled WGS sequence"/>
</dbReference>
<dbReference type="PANTHER" id="PTHR11409">
    <property type="entry name" value="ADENOSINE DEAMINASE"/>
    <property type="match status" value="1"/>
</dbReference>
<evidence type="ECO:0000256" key="2">
    <source>
        <dbReference type="ARBA" id="ARBA00022723"/>
    </source>
</evidence>
<proteinExistence type="predicted"/>
<sequence>MIRWINLILLFYYFSNVNPLPLPYNQYSYMLARNKIKQNDEMGPIKHSLNKKEVIVNFYLEWIRTNEFIRTRTYFYPARPIETEIENITNNPLYQLLKLFPKGGNLHIHESQVLDRKLLLESILNSEEDKYLYICDQENCTTNKYFLSIFRSTPSNDWTKVKDSNWTVVDILKKTTLIGILNDLRTPIYPTDSRSRWHVANSHGVFDFYDDVIRYNTTRFNYMRMVLDNALEENIQLLEFRRNSFGTLFYYDDNGTKILIDPYEELNRLTKFKNDYMKNNPKLIDFVFLMHALRFRSEEQVKNDLKRFVRLQQAFPDFVRGYDLVGEEDQGHTLLFHSHNLMEVFNESFAPYLHAGETNWPEEHILSNDVDGVSTFENIYDALIFRTRRIGHGLSLIKRPDLYKYIRQYQIPIEICLASNQILGYTADLRNHPGITYHRSGIPIVLAGDDPGSFGYNQLTVDYYLATMAWALNLADLKQIARNSIQYSSIPIMMKEQDADGKTNNKEVNIDGTNEIRYPIRDSHEPLVDFIQPPTKEIIRRGTARITKTNGAIIKFMCS</sequence>
<keyword evidence="14" id="KW-1185">Reference proteome</keyword>
<dbReference type="AlphaFoldDB" id="A0A815D1Z0"/>
<evidence type="ECO:0000256" key="3">
    <source>
        <dbReference type="ARBA" id="ARBA00022801"/>
    </source>
</evidence>
<keyword evidence="2" id="KW-0479">Metal-binding</keyword>
<evidence type="ECO:0000313" key="11">
    <source>
        <dbReference type="EMBL" id="CAF3795208.1"/>
    </source>
</evidence>
<dbReference type="InterPro" id="IPR001365">
    <property type="entry name" value="A_deaminase_dom"/>
</dbReference>
<feature type="chain" id="PRO_5035686605" description="Adenosine deaminase domain-containing protein" evidence="4">
    <location>
        <begin position="20"/>
        <end position="559"/>
    </location>
</feature>
<reference evidence="7" key="1">
    <citation type="submission" date="2021-02" db="EMBL/GenBank/DDBJ databases">
        <authorList>
            <person name="Nowell W R."/>
        </authorList>
    </citation>
    <scope>NUCLEOTIDE SEQUENCE</scope>
</reference>
<dbReference type="PANTHER" id="PTHR11409:SF39">
    <property type="entry name" value="ADENOSINE DEAMINASE 2"/>
    <property type="match status" value="1"/>
</dbReference>
<dbReference type="Proteomes" id="UP000663889">
    <property type="component" value="Unassembled WGS sequence"/>
</dbReference>
<evidence type="ECO:0000313" key="6">
    <source>
        <dbReference type="EMBL" id="CAF1281663.1"/>
    </source>
</evidence>
<evidence type="ECO:0000256" key="4">
    <source>
        <dbReference type="SAM" id="SignalP"/>
    </source>
</evidence>
<comment type="cofactor">
    <cofactor evidence="1">
        <name>Zn(2+)</name>
        <dbReference type="ChEBI" id="CHEBI:29105"/>
    </cofactor>
</comment>
<dbReference type="Proteomes" id="UP000663823">
    <property type="component" value="Unassembled WGS sequence"/>
</dbReference>
<evidence type="ECO:0000256" key="1">
    <source>
        <dbReference type="ARBA" id="ARBA00001947"/>
    </source>
</evidence>
<keyword evidence="4" id="KW-0732">Signal</keyword>
<dbReference type="GO" id="GO:0046103">
    <property type="term" value="P:inosine biosynthetic process"/>
    <property type="evidence" value="ECO:0007669"/>
    <property type="project" value="TreeGrafter"/>
</dbReference>
<dbReference type="Gene3D" id="3.20.20.140">
    <property type="entry name" value="Metal-dependent hydrolases"/>
    <property type="match status" value="1"/>
</dbReference>
<evidence type="ECO:0000313" key="12">
    <source>
        <dbReference type="EMBL" id="CAF3848919.1"/>
    </source>
</evidence>
<dbReference type="GO" id="GO:0004000">
    <property type="term" value="F:adenosine deaminase activity"/>
    <property type="evidence" value="ECO:0007669"/>
    <property type="project" value="TreeGrafter"/>
</dbReference>
<dbReference type="InterPro" id="IPR032466">
    <property type="entry name" value="Metal_Hydrolase"/>
</dbReference>
<dbReference type="Pfam" id="PF00962">
    <property type="entry name" value="A_deaminase"/>
    <property type="match status" value="1"/>
</dbReference>
<dbReference type="EMBL" id="CAJOAX010003345">
    <property type="protein sequence ID" value="CAF3848919.1"/>
    <property type="molecule type" value="Genomic_DNA"/>
</dbReference>
<dbReference type="EMBL" id="CAJNOH010002334">
    <property type="protein sequence ID" value="CAF1287669.1"/>
    <property type="molecule type" value="Genomic_DNA"/>
</dbReference>
<dbReference type="Proteomes" id="UP000663836">
    <property type="component" value="Unassembled WGS sequence"/>
</dbReference>
<dbReference type="EMBL" id="CAJOBD010001396">
    <property type="protein sequence ID" value="CAF3795208.1"/>
    <property type="molecule type" value="Genomic_DNA"/>
</dbReference>
<dbReference type="InterPro" id="IPR006330">
    <property type="entry name" value="Ado/ade_deaminase"/>
</dbReference>
<evidence type="ECO:0000313" key="10">
    <source>
        <dbReference type="EMBL" id="CAF3565657.1"/>
    </source>
</evidence>
<comment type="caution">
    <text evidence="7">The sequence shown here is derived from an EMBL/GenBank/DDBJ whole genome shotgun (WGS) entry which is preliminary data.</text>
</comment>
<dbReference type="Proteomes" id="UP000663882">
    <property type="component" value="Unassembled WGS sequence"/>
</dbReference>
<feature type="domain" description="Adenosine deaminase" evidence="5">
    <location>
        <begin position="289"/>
        <end position="496"/>
    </location>
</feature>